<dbReference type="Pfam" id="PF00096">
    <property type="entry name" value="zf-C2H2"/>
    <property type="match status" value="1"/>
</dbReference>
<feature type="domain" description="C2H2-type" evidence="7">
    <location>
        <begin position="20"/>
        <end position="47"/>
    </location>
</feature>
<dbReference type="GO" id="GO:0000978">
    <property type="term" value="F:RNA polymerase II cis-regulatory region sequence-specific DNA binding"/>
    <property type="evidence" value="ECO:0007669"/>
    <property type="project" value="TreeGrafter"/>
</dbReference>
<name>A0AAD7E3M0_9AGAR</name>
<dbReference type="AlphaFoldDB" id="A0AAD7E3M0"/>
<dbReference type="SUPFAM" id="SSF57667">
    <property type="entry name" value="beta-beta-alpha zinc fingers"/>
    <property type="match status" value="1"/>
</dbReference>
<dbReference type="GO" id="GO:0000785">
    <property type="term" value="C:chromatin"/>
    <property type="evidence" value="ECO:0007669"/>
    <property type="project" value="TreeGrafter"/>
</dbReference>
<evidence type="ECO:0000313" key="9">
    <source>
        <dbReference type="Proteomes" id="UP001219525"/>
    </source>
</evidence>
<keyword evidence="4" id="KW-0862">Zinc</keyword>
<dbReference type="GO" id="GO:0005667">
    <property type="term" value="C:transcription regulator complex"/>
    <property type="evidence" value="ECO:0007669"/>
    <property type="project" value="TreeGrafter"/>
</dbReference>
<dbReference type="GO" id="GO:0000981">
    <property type="term" value="F:DNA-binding transcription factor activity, RNA polymerase II-specific"/>
    <property type="evidence" value="ECO:0007669"/>
    <property type="project" value="UniProtKB-ARBA"/>
</dbReference>
<evidence type="ECO:0000256" key="3">
    <source>
        <dbReference type="ARBA" id="ARBA00022771"/>
    </source>
</evidence>
<dbReference type="InterPro" id="IPR013087">
    <property type="entry name" value="Znf_C2H2_type"/>
</dbReference>
<dbReference type="Gene3D" id="3.30.160.60">
    <property type="entry name" value="Classic Zinc Finger"/>
    <property type="match status" value="2"/>
</dbReference>
<keyword evidence="1" id="KW-0479">Metal-binding</keyword>
<dbReference type="InterPro" id="IPR036236">
    <property type="entry name" value="Znf_C2H2_sf"/>
</dbReference>
<evidence type="ECO:0000256" key="5">
    <source>
        <dbReference type="PROSITE-ProRule" id="PRU00042"/>
    </source>
</evidence>
<dbReference type="PROSITE" id="PS50157">
    <property type="entry name" value="ZINC_FINGER_C2H2_2"/>
    <property type="match status" value="1"/>
</dbReference>
<keyword evidence="2" id="KW-0677">Repeat</keyword>
<evidence type="ECO:0000256" key="4">
    <source>
        <dbReference type="ARBA" id="ARBA00022833"/>
    </source>
</evidence>
<sequence length="68" mass="8063">MAHTRCKPSEHGHGRRRQPHMCPQCRKMFTTSGHLMRHTRIHTGERNYSCPFPGCEMRCSRQDNLQQQ</sequence>
<dbReference type="PANTHER" id="PTHR14003">
    <property type="entry name" value="TRANSCRIPTIONAL REPRESSOR PROTEIN YY"/>
    <property type="match status" value="1"/>
</dbReference>
<organism evidence="8 9">
    <name type="scientific">Mycena pura</name>
    <dbReference type="NCBI Taxonomy" id="153505"/>
    <lineage>
        <taxon>Eukaryota</taxon>
        <taxon>Fungi</taxon>
        <taxon>Dikarya</taxon>
        <taxon>Basidiomycota</taxon>
        <taxon>Agaricomycotina</taxon>
        <taxon>Agaricomycetes</taxon>
        <taxon>Agaricomycetidae</taxon>
        <taxon>Agaricales</taxon>
        <taxon>Marasmiineae</taxon>
        <taxon>Mycenaceae</taxon>
        <taxon>Mycena</taxon>
    </lineage>
</organism>
<keyword evidence="9" id="KW-1185">Reference proteome</keyword>
<gene>
    <name evidence="8" type="ORF">GGX14DRAFT_347288</name>
</gene>
<dbReference type="FunFam" id="3.30.160.60:FF:000072">
    <property type="entry name" value="zinc finger protein 143 isoform X1"/>
    <property type="match status" value="1"/>
</dbReference>
<protein>
    <recommendedName>
        <fullName evidence="7">C2H2-type domain-containing protein</fullName>
    </recommendedName>
</protein>
<evidence type="ECO:0000259" key="7">
    <source>
        <dbReference type="PROSITE" id="PS50157"/>
    </source>
</evidence>
<comment type="caution">
    <text evidence="8">The sequence shown here is derived from an EMBL/GenBank/DDBJ whole genome shotgun (WGS) entry which is preliminary data.</text>
</comment>
<dbReference type="EMBL" id="JARJCW010000003">
    <property type="protein sequence ID" value="KAJ7226888.1"/>
    <property type="molecule type" value="Genomic_DNA"/>
</dbReference>
<dbReference type="GO" id="GO:0008270">
    <property type="term" value="F:zinc ion binding"/>
    <property type="evidence" value="ECO:0007669"/>
    <property type="project" value="UniProtKB-KW"/>
</dbReference>
<evidence type="ECO:0000256" key="1">
    <source>
        <dbReference type="ARBA" id="ARBA00022723"/>
    </source>
</evidence>
<evidence type="ECO:0000313" key="8">
    <source>
        <dbReference type="EMBL" id="KAJ7226888.1"/>
    </source>
</evidence>
<evidence type="ECO:0000256" key="6">
    <source>
        <dbReference type="SAM" id="MobiDB-lite"/>
    </source>
</evidence>
<reference evidence="8" key="1">
    <citation type="submission" date="2023-03" db="EMBL/GenBank/DDBJ databases">
        <title>Massive genome expansion in bonnet fungi (Mycena s.s.) driven by repeated elements and novel gene families across ecological guilds.</title>
        <authorList>
            <consortium name="Lawrence Berkeley National Laboratory"/>
            <person name="Harder C.B."/>
            <person name="Miyauchi S."/>
            <person name="Viragh M."/>
            <person name="Kuo A."/>
            <person name="Thoen E."/>
            <person name="Andreopoulos B."/>
            <person name="Lu D."/>
            <person name="Skrede I."/>
            <person name="Drula E."/>
            <person name="Henrissat B."/>
            <person name="Morin E."/>
            <person name="Kohler A."/>
            <person name="Barry K."/>
            <person name="LaButti K."/>
            <person name="Morin E."/>
            <person name="Salamov A."/>
            <person name="Lipzen A."/>
            <person name="Mereny Z."/>
            <person name="Hegedus B."/>
            <person name="Baldrian P."/>
            <person name="Stursova M."/>
            <person name="Weitz H."/>
            <person name="Taylor A."/>
            <person name="Grigoriev I.V."/>
            <person name="Nagy L.G."/>
            <person name="Martin F."/>
            <person name="Kauserud H."/>
        </authorList>
    </citation>
    <scope>NUCLEOTIDE SEQUENCE</scope>
    <source>
        <strain evidence="8">9144</strain>
    </source>
</reference>
<feature type="region of interest" description="Disordered" evidence="6">
    <location>
        <begin position="1"/>
        <end position="22"/>
    </location>
</feature>
<dbReference type="PROSITE" id="PS00028">
    <property type="entry name" value="ZINC_FINGER_C2H2_1"/>
    <property type="match status" value="1"/>
</dbReference>
<dbReference type="PANTHER" id="PTHR14003:SF19">
    <property type="entry name" value="YY2 TRANSCRIPTION FACTOR"/>
    <property type="match status" value="1"/>
</dbReference>
<evidence type="ECO:0000256" key="2">
    <source>
        <dbReference type="ARBA" id="ARBA00022737"/>
    </source>
</evidence>
<accession>A0AAD7E3M0</accession>
<dbReference type="Proteomes" id="UP001219525">
    <property type="component" value="Unassembled WGS sequence"/>
</dbReference>
<keyword evidence="3 5" id="KW-0863">Zinc-finger</keyword>
<proteinExistence type="predicted"/>
<dbReference type="SMART" id="SM00355">
    <property type="entry name" value="ZnF_C2H2"/>
    <property type="match status" value="1"/>
</dbReference>
<dbReference type="GO" id="GO:0031519">
    <property type="term" value="C:PcG protein complex"/>
    <property type="evidence" value="ECO:0007669"/>
    <property type="project" value="TreeGrafter"/>
</dbReference>